<proteinExistence type="predicted"/>
<evidence type="ECO:0000313" key="4">
    <source>
        <dbReference type="Proteomes" id="UP000044806"/>
    </source>
</evidence>
<dbReference type="EMBL" id="CWOW01000004">
    <property type="protein sequence ID" value="CSA24121.1"/>
    <property type="molecule type" value="Genomic_DNA"/>
</dbReference>
<gene>
    <name evidence="1" type="ORF">ERS013165_01100</name>
    <name evidence="2" type="ORF">ERS013200_00397</name>
</gene>
<dbReference type="Proteomes" id="UP000044806">
    <property type="component" value="Unassembled WGS sequence"/>
</dbReference>
<organism evidence="2 3">
    <name type="scientific">Vibrio cholerae</name>
    <dbReference type="NCBI Taxonomy" id="666"/>
    <lineage>
        <taxon>Bacteria</taxon>
        <taxon>Pseudomonadati</taxon>
        <taxon>Pseudomonadota</taxon>
        <taxon>Gammaproteobacteria</taxon>
        <taxon>Vibrionales</taxon>
        <taxon>Vibrionaceae</taxon>
        <taxon>Vibrio</taxon>
    </lineage>
</organism>
<name>A0A655X635_VIBCL</name>
<evidence type="ECO:0000313" key="3">
    <source>
        <dbReference type="Proteomes" id="UP000041770"/>
    </source>
</evidence>
<reference evidence="3 4" key="1">
    <citation type="submission" date="2015-07" db="EMBL/GenBank/DDBJ databases">
        <authorList>
            <consortium name="Pathogen Informatics"/>
        </authorList>
    </citation>
    <scope>NUCLEOTIDE SEQUENCE [LARGE SCALE GENOMIC DNA]</scope>
    <source>
        <strain evidence="2 3">A316</strain>
        <strain evidence="1 4">A51</strain>
    </source>
</reference>
<accession>A0A655X635</accession>
<protein>
    <submittedName>
        <fullName evidence="2">Uncharacterized protein</fullName>
    </submittedName>
</protein>
<evidence type="ECO:0000313" key="1">
    <source>
        <dbReference type="EMBL" id="CSA24121.1"/>
    </source>
</evidence>
<sequence>MGDFMQLIGVHLINRHARPIGDHFSNLIRIDLRVHQALSMINRIECLILLLQRRTHHQ</sequence>
<evidence type="ECO:0000313" key="2">
    <source>
        <dbReference type="EMBL" id="CSC04643.1"/>
    </source>
</evidence>
<dbReference type="Proteomes" id="UP000041770">
    <property type="component" value="Unassembled WGS sequence"/>
</dbReference>
<dbReference type="EMBL" id="CWQY01000002">
    <property type="protein sequence ID" value="CSC04643.1"/>
    <property type="molecule type" value="Genomic_DNA"/>
</dbReference>
<dbReference type="AlphaFoldDB" id="A0A655X635"/>